<dbReference type="SUPFAM" id="SSF103481">
    <property type="entry name" value="Multidrug resistance efflux transporter EmrE"/>
    <property type="match status" value="2"/>
</dbReference>
<evidence type="ECO:0000256" key="4">
    <source>
        <dbReference type="ARBA" id="ARBA00022989"/>
    </source>
</evidence>
<evidence type="ECO:0000256" key="1">
    <source>
        <dbReference type="ARBA" id="ARBA00004141"/>
    </source>
</evidence>
<accession>A0A2Z3JT75</accession>
<evidence type="ECO:0000313" key="9">
    <source>
        <dbReference type="Proteomes" id="UP000245368"/>
    </source>
</evidence>
<evidence type="ECO:0000313" key="8">
    <source>
        <dbReference type="EMBL" id="AWN24418.1"/>
    </source>
</evidence>
<dbReference type="Pfam" id="PF00892">
    <property type="entry name" value="EamA"/>
    <property type="match status" value="2"/>
</dbReference>
<feature type="transmembrane region" description="Helical" evidence="6">
    <location>
        <begin position="205"/>
        <end position="224"/>
    </location>
</feature>
<feature type="transmembrane region" description="Helical" evidence="6">
    <location>
        <begin position="38"/>
        <end position="54"/>
    </location>
</feature>
<feature type="domain" description="EamA" evidence="7">
    <location>
        <begin position="152"/>
        <end position="278"/>
    </location>
</feature>
<name>A0A2Z3JT75_9DEIO</name>
<comment type="similarity">
    <text evidence="2">Belongs to the EamA transporter family.</text>
</comment>
<dbReference type="PANTHER" id="PTHR32322">
    <property type="entry name" value="INNER MEMBRANE TRANSPORTER"/>
    <property type="match status" value="1"/>
</dbReference>
<comment type="subcellular location">
    <subcellularLocation>
        <location evidence="1">Membrane</location>
        <topology evidence="1">Multi-pass membrane protein</topology>
    </subcellularLocation>
</comment>
<feature type="transmembrane region" description="Helical" evidence="6">
    <location>
        <begin position="261"/>
        <end position="280"/>
    </location>
</feature>
<dbReference type="InterPro" id="IPR000620">
    <property type="entry name" value="EamA_dom"/>
</dbReference>
<evidence type="ECO:0000256" key="6">
    <source>
        <dbReference type="SAM" id="Phobius"/>
    </source>
</evidence>
<sequence>MAATGTGWVLLAACLWGLLGIFGKFAQAHGLSPLEVAFWRALLGGACFALSALLRRSALPRGRDLLLTLLFGLSGVSVFYGSYQLAVRAGGASLASVLLYTAPAFVAVSGWLFWKERLGRRELAALLLTLGGVALISLGGGSGVQVSALSLGWGLTAGLTYSLYYLYGRVFFTRYDPQALYAVALPVGALGLLPFVEFAPKVPAAWLNLSAIALLCTFAAYSAYSFGLRRLAPTRASVIASLEPVVASLLATLLFAERLSAPALLGAALVIGAALLLSAAPSEAHPEGR</sequence>
<feature type="transmembrane region" description="Helical" evidence="6">
    <location>
        <begin position="146"/>
        <end position="167"/>
    </location>
</feature>
<dbReference type="OrthoDB" id="6707571at2"/>
<keyword evidence="4 6" id="KW-1133">Transmembrane helix</keyword>
<dbReference type="Proteomes" id="UP000245368">
    <property type="component" value="Chromosome"/>
</dbReference>
<gene>
    <name evidence="8" type="ORF">DKM44_02075</name>
</gene>
<reference evidence="8 9" key="1">
    <citation type="submission" date="2018-05" db="EMBL/GenBank/DDBJ databases">
        <title>Complete Genome Sequence of Deinococcus sp. strain 17bor-2.</title>
        <authorList>
            <person name="Srinivasan S."/>
        </authorList>
    </citation>
    <scope>NUCLEOTIDE SEQUENCE [LARGE SCALE GENOMIC DNA]</scope>
    <source>
        <strain evidence="8 9">17bor-2</strain>
    </source>
</reference>
<feature type="transmembrane region" description="Helical" evidence="6">
    <location>
        <begin position="66"/>
        <end position="86"/>
    </location>
</feature>
<feature type="transmembrane region" description="Helical" evidence="6">
    <location>
        <begin position="179"/>
        <end position="199"/>
    </location>
</feature>
<dbReference type="EMBL" id="CP029494">
    <property type="protein sequence ID" value="AWN24418.1"/>
    <property type="molecule type" value="Genomic_DNA"/>
</dbReference>
<proteinExistence type="inferred from homology"/>
<evidence type="ECO:0000256" key="3">
    <source>
        <dbReference type="ARBA" id="ARBA00022692"/>
    </source>
</evidence>
<organism evidence="8 9">
    <name type="scientific">Deinococcus irradiatisoli</name>
    <dbReference type="NCBI Taxonomy" id="2202254"/>
    <lineage>
        <taxon>Bacteria</taxon>
        <taxon>Thermotogati</taxon>
        <taxon>Deinococcota</taxon>
        <taxon>Deinococci</taxon>
        <taxon>Deinococcales</taxon>
        <taxon>Deinococcaceae</taxon>
        <taxon>Deinococcus</taxon>
    </lineage>
</organism>
<dbReference type="Gene3D" id="1.10.3730.20">
    <property type="match status" value="2"/>
</dbReference>
<dbReference type="AlphaFoldDB" id="A0A2Z3JT75"/>
<keyword evidence="5 6" id="KW-0472">Membrane</keyword>
<feature type="transmembrane region" description="Helical" evidence="6">
    <location>
        <begin position="92"/>
        <end position="114"/>
    </location>
</feature>
<evidence type="ECO:0000256" key="2">
    <source>
        <dbReference type="ARBA" id="ARBA00007362"/>
    </source>
</evidence>
<keyword evidence="9" id="KW-1185">Reference proteome</keyword>
<feature type="transmembrane region" description="Helical" evidence="6">
    <location>
        <begin position="123"/>
        <end position="140"/>
    </location>
</feature>
<evidence type="ECO:0000259" key="7">
    <source>
        <dbReference type="Pfam" id="PF00892"/>
    </source>
</evidence>
<dbReference type="PANTHER" id="PTHR32322:SF2">
    <property type="entry name" value="EAMA DOMAIN-CONTAINING PROTEIN"/>
    <property type="match status" value="1"/>
</dbReference>
<feature type="domain" description="EamA" evidence="7">
    <location>
        <begin position="5"/>
        <end position="137"/>
    </location>
</feature>
<keyword evidence="3 6" id="KW-0812">Transmembrane</keyword>
<evidence type="ECO:0000256" key="5">
    <source>
        <dbReference type="ARBA" id="ARBA00023136"/>
    </source>
</evidence>
<protein>
    <submittedName>
        <fullName evidence="8">EamA family transporter</fullName>
    </submittedName>
</protein>
<dbReference type="InterPro" id="IPR037185">
    <property type="entry name" value="EmrE-like"/>
</dbReference>
<dbReference type="InterPro" id="IPR050638">
    <property type="entry name" value="AA-Vitamin_Transporters"/>
</dbReference>
<dbReference type="KEGG" id="dez:DKM44_02075"/>
<dbReference type="GO" id="GO:0016020">
    <property type="term" value="C:membrane"/>
    <property type="evidence" value="ECO:0007669"/>
    <property type="project" value="UniProtKB-SubCell"/>
</dbReference>